<evidence type="ECO:0000313" key="4">
    <source>
        <dbReference type="Proteomes" id="UP001194468"/>
    </source>
</evidence>
<keyword evidence="4" id="KW-1185">Reference proteome</keyword>
<evidence type="ECO:0000313" key="3">
    <source>
        <dbReference type="EMBL" id="KAF8437699.1"/>
    </source>
</evidence>
<accession>A0AAD4GE14</accession>
<name>A0AAD4GE14_BOLED</name>
<gene>
    <name evidence="3" type="ORF">L210DRAFT_875583</name>
</gene>
<feature type="compositionally biased region" description="Low complexity" evidence="2">
    <location>
        <begin position="51"/>
        <end position="62"/>
    </location>
</feature>
<sequence length="362" mass="40803">MASTPSGPVTTINHTYESLNKSVLQGADFGYESESDRENREESVKPTRPFAGASSSGSTTADTSRRHSRKRILKIEKGRKATDRPPDGIKWSDEETTKMLECLLGAESVVFDSLRTNPKRAFMKVAERLFQGRRSWEAVKSRYERLRKTFSAIIKQESFTGGSGDPDNVESRTGAAQVHKEGESVFDLSPAALNKWHRIGWYMLFNDRWGNHPGLSQRTERWSGQLSDMEVVRIASDDSEPSDSLLIRPTKKVKLEASGVPESRQKRTTASPKPCLEMTCLQTNPAFLETTSNAKNSRLELLKQREQQELRSQEIRLVKERKEAELAEINAKVKTAREILATPDMPEDLKEAAKSVLLQYLT</sequence>
<reference evidence="3" key="2">
    <citation type="journal article" date="2020" name="Nat. Commun.">
        <title>Large-scale genome sequencing of mycorrhizal fungi provides insights into the early evolution of symbiotic traits.</title>
        <authorList>
            <person name="Miyauchi S."/>
            <person name="Kiss E."/>
            <person name="Kuo A."/>
            <person name="Drula E."/>
            <person name="Kohler A."/>
            <person name="Sanchez-Garcia M."/>
            <person name="Morin E."/>
            <person name="Andreopoulos B."/>
            <person name="Barry K.W."/>
            <person name="Bonito G."/>
            <person name="Buee M."/>
            <person name="Carver A."/>
            <person name="Chen C."/>
            <person name="Cichocki N."/>
            <person name="Clum A."/>
            <person name="Culley D."/>
            <person name="Crous P.W."/>
            <person name="Fauchery L."/>
            <person name="Girlanda M."/>
            <person name="Hayes R.D."/>
            <person name="Keri Z."/>
            <person name="LaButti K."/>
            <person name="Lipzen A."/>
            <person name="Lombard V."/>
            <person name="Magnuson J."/>
            <person name="Maillard F."/>
            <person name="Murat C."/>
            <person name="Nolan M."/>
            <person name="Ohm R.A."/>
            <person name="Pangilinan J."/>
            <person name="Pereira M.F."/>
            <person name="Perotto S."/>
            <person name="Peter M."/>
            <person name="Pfister S."/>
            <person name="Riley R."/>
            <person name="Sitrit Y."/>
            <person name="Stielow J.B."/>
            <person name="Szollosi G."/>
            <person name="Zifcakova L."/>
            <person name="Stursova M."/>
            <person name="Spatafora J.W."/>
            <person name="Tedersoo L."/>
            <person name="Vaario L.M."/>
            <person name="Yamada A."/>
            <person name="Yan M."/>
            <person name="Wang P."/>
            <person name="Xu J."/>
            <person name="Bruns T."/>
            <person name="Baldrian P."/>
            <person name="Vilgalys R."/>
            <person name="Dunand C."/>
            <person name="Henrissat B."/>
            <person name="Grigoriev I.V."/>
            <person name="Hibbett D."/>
            <person name="Nagy L.G."/>
            <person name="Martin F.M."/>
        </authorList>
    </citation>
    <scope>NUCLEOTIDE SEQUENCE</scope>
    <source>
        <strain evidence="3">BED1</strain>
    </source>
</reference>
<dbReference type="AlphaFoldDB" id="A0AAD4GE14"/>
<organism evidence="3 4">
    <name type="scientific">Boletus edulis BED1</name>
    <dbReference type="NCBI Taxonomy" id="1328754"/>
    <lineage>
        <taxon>Eukaryota</taxon>
        <taxon>Fungi</taxon>
        <taxon>Dikarya</taxon>
        <taxon>Basidiomycota</taxon>
        <taxon>Agaricomycotina</taxon>
        <taxon>Agaricomycetes</taxon>
        <taxon>Agaricomycetidae</taxon>
        <taxon>Boletales</taxon>
        <taxon>Boletineae</taxon>
        <taxon>Boletaceae</taxon>
        <taxon>Boletoideae</taxon>
        <taxon>Boletus</taxon>
    </lineage>
</organism>
<feature type="compositionally biased region" description="Basic and acidic residues" evidence="2">
    <location>
        <begin position="73"/>
        <end position="91"/>
    </location>
</feature>
<proteinExistence type="predicted"/>
<protein>
    <submittedName>
        <fullName evidence="3">Uncharacterized protein</fullName>
    </submittedName>
</protein>
<keyword evidence="1" id="KW-0175">Coiled coil</keyword>
<dbReference type="EMBL" id="WHUW01000018">
    <property type="protein sequence ID" value="KAF8437699.1"/>
    <property type="molecule type" value="Genomic_DNA"/>
</dbReference>
<feature type="region of interest" description="Disordered" evidence="2">
    <location>
        <begin position="27"/>
        <end position="91"/>
    </location>
</feature>
<evidence type="ECO:0000256" key="1">
    <source>
        <dbReference type="SAM" id="Coils"/>
    </source>
</evidence>
<comment type="caution">
    <text evidence="3">The sequence shown here is derived from an EMBL/GenBank/DDBJ whole genome shotgun (WGS) entry which is preliminary data.</text>
</comment>
<reference evidence="3" key="1">
    <citation type="submission" date="2019-10" db="EMBL/GenBank/DDBJ databases">
        <authorList>
            <consortium name="DOE Joint Genome Institute"/>
            <person name="Kuo A."/>
            <person name="Miyauchi S."/>
            <person name="Kiss E."/>
            <person name="Drula E."/>
            <person name="Kohler A."/>
            <person name="Sanchez-Garcia M."/>
            <person name="Andreopoulos B."/>
            <person name="Barry K.W."/>
            <person name="Bonito G."/>
            <person name="Buee M."/>
            <person name="Carver A."/>
            <person name="Chen C."/>
            <person name="Cichocki N."/>
            <person name="Clum A."/>
            <person name="Culley D."/>
            <person name="Crous P.W."/>
            <person name="Fauchery L."/>
            <person name="Girlanda M."/>
            <person name="Hayes R."/>
            <person name="Keri Z."/>
            <person name="LaButti K."/>
            <person name="Lipzen A."/>
            <person name="Lombard V."/>
            <person name="Magnuson J."/>
            <person name="Maillard F."/>
            <person name="Morin E."/>
            <person name="Murat C."/>
            <person name="Nolan M."/>
            <person name="Ohm R."/>
            <person name="Pangilinan J."/>
            <person name="Pereira M."/>
            <person name="Perotto S."/>
            <person name="Peter M."/>
            <person name="Riley R."/>
            <person name="Sitrit Y."/>
            <person name="Stielow B."/>
            <person name="Szollosi G."/>
            <person name="Zifcakova L."/>
            <person name="Stursova M."/>
            <person name="Spatafora J.W."/>
            <person name="Tedersoo L."/>
            <person name="Vaario L.-M."/>
            <person name="Yamada A."/>
            <person name="Yan M."/>
            <person name="Wang P."/>
            <person name="Xu J."/>
            <person name="Bruns T."/>
            <person name="Baldrian P."/>
            <person name="Vilgalys R."/>
            <person name="Henrissat B."/>
            <person name="Grigoriev I.V."/>
            <person name="Hibbett D."/>
            <person name="Nagy L.G."/>
            <person name="Martin F.M."/>
        </authorList>
    </citation>
    <scope>NUCLEOTIDE SEQUENCE</scope>
    <source>
        <strain evidence="3">BED1</strain>
    </source>
</reference>
<feature type="compositionally biased region" description="Basic and acidic residues" evidence="2">
    <location>
        <begin position="34"/>
        <end position="45"/>
    </location>
</feature>
<dbReference type="Proteomes" id="UP001194468">
    <property type="component" value="Unassembled WGS sequence"/>
</dbReference>
<evidence type="ECO:0000256" key="2">
    <source>
        <dbReference type="SAM" id="MobiDB-lite"/>
    </source>
</evidence>
<feature type="coiled-coil region" evidence="1">
    <location>
        <begin position="296"/>
        <end position="339"/>
    </location>
</feature>